<dbReference type="PANTHER" id="PTHR31410">
    <property type="entry name" value="TRANSMEMBRANE PROTEIN 246"/>
    <property type="match status" value="1"/>
</dbReference>
<evidence type="ECO:0000313" key="2">
    <source>
        <dbReference type="Proteomes" id="UP001318040"/>
    </source>
</evidence>
<feature type="transmembrane region" description="Helical" evidence="1">
    <location>
        <begin position="262"/>
        <end position="283"/>
    </location>
</feature>
<dbReference type="GO" id="GO:0000139">
    <property type="term" value="C:Golgi membrane"/>
    <property type="evidence" value="ECO:0007669"/>
    <property type="project" value="InterPro"/>
</dbReference>
<dbReference type="RefSeq" id="XP_032803127.1">
    <property type="nucleotide sequence ID" value="XM_032947236.1"/>
</dbReference>
<proteinExistence type="predicted"/>
<evidence type="ECO:0000313" key="3">
    <source>
        <dbReference type="RefSeq" id="XP_032803127.1"/>
    </source>
</evidence>
<keyword evidence="1" id="KW-0472">Membrane</keyword>
<name>A0AAJ7SPH0_PETMA</name>
<dbReference type="PANTHER" id="PTHR31410:SF1">
    <property type="entry name" value="POST-GPI ATTACHMENT TO PROTEINS FACTOR 4"/>
    <property type="match status" value="1"/>
</dbReference>
<accession>A0AAJ7SPH0</accession>
<keyword evidence="2" id="KW-1185">Reference proteome</keyword>
<protein>
    <submittedName>
        <fullName evidence="3">Transmembrane protein 246</fullName>
    </submittedName>
</protein>
<dbReference type="GO" id="GO:0006506">
    <property type="term" value="P:GPI anchor biosynthetic process"/>
    <property type="evidence" value="ECO:0007669"/>
    <property type="project" value="InterPro"/>
</dbReference>
<sequence>MTARWRARVLRSNRNHVAALFALTFLVVLPLSCRHLRYSHYFDGGDRLVQARDEAQAREDALDAERARRFLRRVATEGDLPRRRRHHGNGTRGEGPGDLAVAVVSVRRLEPYLSRVVSRLLALLRACGLACERHRLLVCNAQAVPEDNVEAGEISALVHTVARFSESDPDAGKPPAQNRFEKEKRDYTWCLRRAATATEGGDGGAVVLLEDDALPADDFFPVLHHLLGERRAASLRLRRALYVKLFHPERLQGYLNPEPMRILEWVGAGGLCGLALTAVFLRLTRAPFRWWLVAALTLHAMLCVEMVGRHYFLELRRASPRLYALAPATECCTPAMAFPSAAAALAVAELLDAEQCAPKYGKDMALYAAMRRAKHGALVLEPNLVRHIGRYSSLRS</sequence>
<feature type="transmembrane region" description="Helical" evidence="1">
    <location>
        <begin position="290"/>
        <end position="312"/>
    </location>
</feature>
<gene>
    <name evidence="3" type="primary">PGAP4</name>
</gene>
<dbReference type="CDD" id="cd22190">
    <property type="entry name" value="PGAP4"/>
    <property type="match status" value="1"/>
</dbReference>
<evidence type="ECO:0000256" key="1">
    <source>
        <dbReference type="SAM" id="Phobius"/>
    </source>
</evidence>
<dbReference type="CTD" id="84302"/>
<dbReference type="Proteomes" id="UP001318040">
    <property type="component" value="Chromosome 5"/>
</dbReference>
<dbReference type="AlphaFoldDB" id="A0AAJ7SPH0"/>
<dbReference type="GO" id="GO:0016757">
    <property type="term" value="F:glycosyltransferase activity"/>
    <property type="evidence" value="ECO:0007669"/>
    <property type="project" value="InterPro"/>
</dbReference>
<dbReference type="InterPro" id="IPR029675">
    <property type="entry name" value="PGAP4"/>
</dbReference>
<keyword evidence="1" id="KW-1133">Transmembrane helix</keyword>
<dbReference type="KEGG" id="pmrn:116939166"/>
<organism evidence="2 3">
    <name type="scientific">Petromyzon marinus</name>
    <name type="common">Sea lamprey</name>
    <dbReference type="NCBI Taxonomy" id="7757"/>
    <lineage>
        <taxon>Eukaryota</taxon>
        <taxon>Metazoa</taxon>
        <taxon>Chordata</taxon>
        <taxon>Craniata</taxon>
        <taxon>Vertebrata</taxon>
        <taxon>Cyclostomata</taxon>
        <taxon>Hyperoartia</taxon>
        <taxon>Petromyzontiformes</taxon>
        <taxon>Petromyzontidae</taxon>
        <taxon>Petromyzon</taxon>
    </lineage>
</organism>
<reference evidence="3" key="1">
    <citation type="submission" date="2025-08" db="UniProtKB">
        <authorList>
            <consortium name="RefSeq"/>
        </authorList>
    </citation>
    <scope>IDENTIFICATION</scope>
    <source>
        <tissue evidence="3">Sperm</tissue>
    </source>
</reference>
<keyword evidence="1 3" id="KW-0812">Transmembrane</keyword>